<gene>
    <name evidence="1" type="ORF">AAE3_LOCUS11525</name>
</gene>
<proteinExistence type="predicted"/>
<evidence type="ECO:0000313" key="2">
    <source>
        <dbReference type="Proteomes" id="UP000467700"/>
    </source>
</evidence>
<dbReference type="OrthoDB" id="5599163at2759"/>
<protein>
    <submittedName>
        <fullName evidence="1">Uncharacterized protein</fullName>
    </submittedName>
</protein>
<sequence length="468" mass="51438">MRYTEERKEQMGVNKDRFLWEDEEKLVHYLIKVHEEAFAWTEEEKGKFLEEHVLWVLGNIPIPPGIYEQVIEVIKNKIKSGVYEPSNSSYCSQWFCVVKKDGKSLQIVHDLQPLNTIAIKDSGLPPVVETYAKAFGGQVCYGQYTLKFRDTVEDLPGDLEVLTTSIAKATDWVLWAAHHDLLTIDGGNAFAAQMTSFVNPIMATDFSRIRAPGNLNNFSLASLLKAETSSKDEPTSRLAPALDNLGRPASPSCIPASKKRKGFNCPVPPPPQKKSKVAYSCPGPPLPINRPTKPKPQTTWAGIAHQAAMMPPPPPGLGLQHGGPTPPPSFLTGLMKTLIHCSIPSFTSKGPTQKQILVLFSGTPPDLTKFFTESAVQAVNRYLRDGHSMLKVTSIGCAYDSMSLTTPAVASPSDLDIVCNFVHNSLPMGTPFTAALPSSTSLIKILDVPYFNLKNREKITQEVLEKAL</sequence>
<dbReference type="Gene3D" id="3.10.10.10">
    <property type="entry name" value="HIV Type 1 Reverse Transcriptase, subunit A, domain 1"/>
    <property type="match status" value="1"/>
</dbReference>
<dbReference type="EMBL" id="CACVBS010000077">
    <property type="protein sequence ID" value="CAA7269301.1"/>
    <property type="molecule type" value="Genomic_DNA"/>
</dbReference>
<keyword evidence="2" id="KW-1185">Reference proteome</keyword>
<name>A0A8S0XZ50_CYCAE</name>
<accession>A0A8S0XZ50</accession>
<dbReference type="AlphaFoldDB" id="A0A8S0XZ50"/>
<comment type="caution">
    <text evidence="1">The sequence shown here is derived from an EMBL/GenBank/DDBJ whole genome shotgun (WGS) entry which is preliminary data.</text>
</comment>
<evidence type="ECO:0000313" key="1">
    <source>
        <dbReference type="EMBL" id="CAA7269301.1"/>
    </source>
</evidence>
<reference evidence="1 2" key="1">
    <citation type="submission" date="2020-01" db="EMBL/GenBank/DDBJ databases">
        <authorList>
            <person name="Gupta K D."/>
        </authorList>
    </citation>
    <scope>NUCLEOTIDE SEQUENCE [LARGE SCALE GENOMIC DNA]</scope>
</reference>
<dbReference type="InterPro" id="IPR043502">
    <property type="entry name" value="DNA/RNA_pol_sf"/>
</dbReference>
<dbReference type="SUPFAM" id="SSF56672">
    <property type="entry name" value="DNA/RNA polymerases"/>
    <property type="match status" value="1"/>
</dbReference>
<dbReference type="Proteomes" id="UP000467700">
    <property type="component" value="Unassembled WGS sequence"/>
</dbReference>
<organism evidence="1 2">
    <name type="scientific">Cyclocybe aegerita</name>
    <name type="common">Black poplar mushroom</name>
    <name type="synonym">Agrocybe aegerita</name>
    <dbReference type="NCBI Taxonomy" id="1973307"/>
    <lineage>
        <taxon>Eukaryota</taxon>
        <taxon>Fungi</taxon>
        <taxon>Dikarya</taxon>
        <taxon>Basidiomycota</taxon>
        <taxon>Agaricomycotina</taxon>
        <taxon>Agaricomycetes</taxon>
        <taxon>Agaricomycetidae</taxon>
        <taxon>Agaricales</taxon>
        <taxon>Agaricineae</taxon>
        <taxon>Bolbitiaceae</taxon>
        <taxon>Cyclocybe</taxon>
    </lineage>
</organism>